<dbReference type="CDD" id="cd00731">
    <property type="entry name" value="CheA_reg"/>
    <property type="match status" value="1"/>
</dbReference>
<dbReference type="RefSeq" id="WP_379141360.1">
    <property type="nucleotide sequence ID" value="NZ_JBHUEN010000019.1"/>
</dbReference>
<dbReference type="InterPro" id="IPR004358">
    <property type="entry name" value="Sig_transdc_His_kin-like_C"/>
</dbReference>
<organism evidence="17 18">
    <name type="scientific">Paracoccus pacificus</name>
    <dbReference type="NCBI Taxonomy" id="1463598"/>
    <lineage>
        <taxon>Bacteria</taxon>
        <taxon>Pseudomonadati</taxon>
        <taxon>Pseudomonadota</taxon>
        <taxon>Alphaproteobacteria</taxon>
        <taxon>Rhodobacterales</taxon>
        <taxon>Paracoccaceae</taxon>
        <taxon>Paracoccus</taxon>
    </lineage>
</organism>
<feature type="region of interest" description="Disordered" evidence="13">
    <location>
        <begin position="287"/>
        <end position="350"/>
    </location>
</feature>
<feature type="domain" description="HPt" evidence="16">
    <location>
        <begin position="17"/>
        <end position="121"/>
    </location>
</feature>
<dbReference type="InterPro" id="IPR036061">
    <property type="entry name" value="CheW-like_dom_sf"/>
</dbReference>
<dbReference type="InterPro" id="IPR051315">
    <property type="entry name" value="Bact_Chemotaxis_CheA"/>
</dbReference>
<dbReference type="GO" id="GO:0004673">
    <property type="term" value="F:protein histidine kinase activity"/>
    <property type="evidence" value="ECO:0007669"/>
    <property type="project" value="UniProtKB-EC"/>
</dbReference>
<evidence type="ECO:0000256" key="3">
    <source>
        <dbReference type="ARBA" id="ARBA00021495"/>
    </source>
</evidence>
<evidence type="ECO:0000313" key="18">
    <source>
        <dbReference type="Proteomes" id="UP001597213"/>
    </source>
</evidence>
<dbReference type="PROSITE" id="PS50109">
    <property type="entry name" value="HIS_KIN"/>
    <property type="match status" value="1"/>
</dbReference>
<dbReference type="SMART" id="SM00073">
    <property type="entry name" value="HPT"/>
    <property type="match status" value="1"/>
</dbReference>
<gene>
    <name evidence="17" type="ORF">ACFSCT_07045</name>
</gene>
<dbReference type="EC" id="2.7.13.3" evidence="2"/>
<evidence type="ECO:0000256" key="12">
    <source>
        <dbReference type="PROSITE-ProRule" id="PRU00110"/>
    </source>
</evidence>
<evidence type="ECO:0000256" key="1">
    <source>
        <dbReference type="ARBA" id="ARBA00000085"/>
    </source>
</evidence>
<feature type="compositionally biased region" description="Low complexity" evidence="13">
    <location>
        <begin position="289"/>
        <end position="315"/>
    </location>
</feature>
<dbReference type="SMART" id="SM00387">
    <property type="entry name" value="HATPase_c"/>
    <property type="match status" value="1"/>
</dbReference>
<dbReference type="SUPFAM" id="SSF47384">
    <property type="entry name" value="Homodimeric domain of signal transducing histidine kinase"/>
    <property type="match status" value="1"/>
</dbReference>
<evidence type="ECO:0000259" key="14">
    <source>
        <dbReference type="PROSITE" id="PS50109"/>
    </source>
</evidence>
<dbReference type="PANTHER" id="PTHR43395:SF10">
    <property type="entry name" value="CHEMOTAXIS PROTEIN CHEA"/>
    <property type="match status" value="1"/>
</dbReference>
<dbReference type="SMART" id="SM01231">
    <property type="entry name" value="H-kinase_dim"/>
    <property type="match status" value="1"/>
</dbReference>
<sequence>MSPDPISPHPTAPDPLAPDPMAQIRAGFFGECEELLETLHDALTTLEARTGDAETINVAFRAIHSIKGGAGAFGLQALTAFAHGFESVMDALRSGRLAPSPQTVGLLFRASDALQDHVAAARDGLPPPEAGAAVLSLLEGLAGGPTDGSAQPEIVFAPVSVDLDFATPDAQGKPEAMGQPEAMEGAGPQAAGCEPPVWLIEYTPHHRLFASANEPLIQLRALAALGAVAVVLHAPPEISIDDAAVETPCLSWTIRLTARVTEAEIRAVFAFVADLCDLRILRETPARQPAPDMPADMPASERTAATSDAAPVPAAGFASRHDPHPPLVHGPTLGAPGLPRPGMPPAPEQTPAVCVDTVRVDLEKIDRLVNLVGELVINQAMLAQSAQAAGLDSHPDVNAGLEAFTTLTRDIQDSVMLIRAQPIKPLFQRMARIAREAALAVGKTVRLRCTGEATELDKTVIERLADPLTHLIRNAVDHGLETPQSRLAAGKPSEGEITLSAFHRAGRVMIEVGDDGAGIDRGKVHRIARANRLIAADAAPGDAEIDGFLFMPGFSTAGRVSSLSGRGVGLDVVKSTIGALGGRISVHSAPGIGTRFSISLPLTLAVLDGMVVQAAGQTLVVPLSAIVETAILKPTSVKRVGPDLQVLHIRDRVVPLFDLGARLGFQGGGEMPERGIVLLTADDDGTSAALIVDAILDQRQVVIKGLGPGFGPMPGVAAATILGDGQVALILDPADLVRNAAPNARHNEIALAG</sequence>
<dbReference type="Proteomes" id="UP001597213">
    <property type="component" value="Unassembled WGS sequence"/>
</dbReference>
<comment type="caution">
    <text evidence="17">The sequence shown here is derived from an EMBL/GenBank/DDBJ whole genome shotgun (WGS) entry which is preliminary data.</text>
</comment>
<keyword evidence="7" id="KW-0547">Nucleotide-binding</keyword>
<evidence type="ECO:0000259" key="16">
    <source>
        <dbReference type="PROSITE" id="PS50894"/>
    </source>
</evidence>
<dbReference type="SUPFAM" id="SSF50341">
    <property type="entry name" value="CheW-like"/>
    <property type="match status" value="1"/>
</dbReference>
<feature type="modified residue" description="Phosphohistidine" evidence="12">
    <location>
        <position position="64"/>
    </location>
</feature>
<dbReference type="InterPro" id="IPR005467">
    <property type="entry name" value="His_kinase_dom"/>
</dbReference>
<dbReference type="PANTHER" id="PTHR43395">
    <property type="entry name" value="SENSOR HISTIDINE KINASE CHEA"/>
    <property type="match status" value="1"/>
</dbReference>
<evidence type="ECO:0000256" key="11">
    <source>
        <dbReference type="ARBA" id="ARBA00035100"/>
    </source>
</evidence>
<dbReference type="Gene3D" id="1.10.287.560">
    <property type="entry name" value="Histidine kinase CheA-like, homodimeric domain"/>
    <property type="match status" value="1"/>
</dbReference>
<protein>
    <recommendedName>
        <fullName evidence="3">Chemotaxis protein CheA</fullName>
        <ecNumber evidence="2">2.7.13.3</ecNumber>
    </recommendedName>
</protein>
<dbReference type="Gene3D" id="3.30.565.10">
    <property type="entry name" value="Histidine kinase-like ATPase, C-terminal domain"/>
    <property type="match status" value="1"/>
</dbReference>
<dbReference type="CDD" id="cd16916">
    <property type="entry name" value="HATPase_CheA-like"/>
    <property type="match status" value="1"/>
</dbReference>
<dbReference type="SUPFAM" id="SSF47226">
    <property type="entry name" value="Histidine-containing phosphotransfer domain, HPT domain"/>
    <property type="match status" value="1"/>
</dbReference>
<dbReference type="Gene3D" id="1.20.120.160">
    <property type="entry name" value="HPT domain"/>
    <property type="match status" value="1"/>
</dbReference>
<evidence type="ECO:0000256" key="13">
    <source>
        <dbReference type="SAM" id="MobiDB-lite"/>
    </source>
</evidence>
<accession>A0ABW4R5D1</accession>
<dbReference type="PROSITE" id="PS50851">
    <property type="entry name" value="CHEW"/>
    <property type="match status" value="1"/>
</dbReference>
<feature type="compositionally biased region" description="Pro residues" evidence="13">
    <location>
        <begin position="338"/>
        <end position="348"/>
    </location>
</feature>
<dbReference type="InterPro" id="IPR036890">
    <property type="entry name" value="HATPase_C_sf"/>
</dbReference>
<evidence type="ECO:0000259" key="15">
    <source>
        <dbReference type="PROSITE" id="PS50851"/>
    </source>
</evidence>
<feature type="region of interest" description="Disordered" evidence="13">
    <location>
        <begin position="170"/>
        <end position="190"/>
    </location>
</feature>
<keyword evidence="18" id="KW-1185">Reference proteome</keyword>
<evidence type="ECO:0000313" key="17">
    <source>
        <dbReference type="EMBL" id="MFD1881471.1"/>
    </source>
</evidence>
<feature type="domain" description="Histidine kinase" evidence="14">
    <location>
        <begin position="422"/>
        <end position="604"/>
    </location>
</feature>
<dbReference type="Gene3D" id="2.30.30.40">
    <property type="entry name" value="SH3 Domains"/>
    <property type="match status" value="1"/>
</dbReference>
<evidence type="ECO:0000256" key="6">
    <source>
        <dbReference type="ARBA" id="ARBA00022679"/>
    </source>
</evidence>
<comment type="function">
    <text evidence="11">Involved in the transmission of sensory signals from the chemoreceptors to the flagellar motors. CheA is autophosphorylated; it can transfer its phosphate group to either CheB or CheY.</text>
</comment>
<dbReference type="InterPro" id="IPR036641">
    <property type="entry name" value="HPT_dom_sf"/>
</dbReference>
<keyword evidence="4" id="KW-0145">Chemotaxis</keyword>
<evidence type="ECO:0000256" key="4">
    <source>
        <dbReference type="ARBA" id="ARBA00022500"/>
    </source>
</evidence>
<name>A0ABW4R5D1_9RHOB</name>
<dbReference type="Pfam" id="PF02518">
    <property type="entry name" value="HATPase_c"/>
    <property type="match status" value="1"/>
</dbReference>
<dbReference type="SMART" id="SM00260">
    <property type="entry name" value="CheW"/>
    <property type="match status" value="1"/>
</dbReference>
<keyword evidence="5 12" id="KW-0597">Phosphoprotein</keyword>
<comment type="catalytic activity">
    <reaction evidence="1">
        <text>ATP + protein L-histidine = ADP + protein N-phospho-L-histidine.</text>
        <dbReference type="EC" id="2.7.13.3"/>
    </reaction>
</comment>
<evidence type="ECO:0000256" key="10">
    <source>
        <dbReference type="ARBA" id="ARBA00023012"/>
    </source>
</evidence>
<keyword evidence="9" id="KW-0067">ATP-binding</keyword>
<evidence type="ECO:0000256" key="8">
    <source>
        <dbReference type="ARBA" id="ARBA00022777"/>
    </source>
</evidence>
<evidence type="ECO:0000256" key="2">
    <source>
        <dbReference type="ARBA" id="ARBA00012438"/>
    </source>
</evidence>
<dbReference type="PROSITE" id="PS50894">
    <property type="entry name" value="HPT"/>
    <property type="match status" value="1"/>
</dbReference>
<dbReference type="InterPro" id="IPR037006">
    <property type="entry name" value="CheA-like_homodim_sf"/>
</dbReference>
<dbReference type="Pfam" id="PF01627">
    <property type="entry name" value="Hpt"/>
    <property type="match status" value="1"/>
</dbReference>
<proteinExistence type="predicted"/>
<dbReference type="InterPro" id="IPR008207">
    <property type="entry name" value="Sig_transdc_His_kin_Hpt_dom"/>
</dbReference>
<evidence type="ECO:0000256" key="7">
    <source>
        <dbReference type="ARBA" id="ARBA00022741"/>
    </source>
</evidence>
<dbReference type="InterPro" id="IPR036097">
    <property type="entry name" value="HisK_dim/P_sf"/>
</dbReference>
<dbReference type="InterPro" id="IPR002545">
    <property type="entry name" value="CheW-lke_dom"/>
</dbReference>
<keyword evidence="8" id="KW-0418">Kinase</keyword>
<evidence type="ECO:0000256" key="9">
    <source>
        <dbReference type="ARBA" id="ARBA00022840"/>
    </source>
</evidence>
<dbReference type="EMBL" id="JBHUEN010000019">
    <property type="protein sequence ID" value="MFD1881471.1"/>
    <property type="molecule type" value="Genomic_DNA"/>
</dbReference>
<dbReference type="InterPro" id="IPR004105">
    <property type="entry name" value="CheA-like_dim"/>
</dbReference>
<keyword evidence="10" id="KW-0902">Two-component regulatory system</keyword>
<reference evidence="18" key="1">
    <citation type="journal article" date="2019" name="Int. J. Syst. Evol. Microbiol.">
        <title>The Global Catalogue of Microorganisms (GCM) 10K type strain sequencing project: providing services to taxonomists for standard genome sequencing and annotation.</title>
        <authorList>
            <consortium name="The Broad Institute Genomics Platform"/>
            <consortium name="The Broad Institute Genome Sequencing Center for Infectious Disease"/>
            <person name="Wu L."/>
            <person name="Ma J."/>
        </authorList>
    </citation>
    <scope>NUCLEOTIDE SEQUENCE [LARGE SCALE GENOMIC DNA]</scope>
    <source>
        <strain evidence="18">CCUG 56029</strain>
    </source>
</reference>
<dbReference type="PRINTS" id="PR00344">
    <property type="entry name" value="BCTRLSENSOR"/>
</dbReference>
<dbReference type="Pfam" id="PF02895">
    <property type="entry name" value="H-kinase_dim"/>
    <property type="match status" value="1"/>
</dbReference>
<dbReference type="Pfam" id="PF01584">
    <property type="entry name" value="CheW"/>
    <property type="match status" value="1"/>
</dbReference>
<keyword evidence="6 17" id="KW-0808">Transferase</keyword>
<evidence type="ECO:0000256" key="5">
    <source>
        <dbReference type="ARBA" id="ARBA00022553"/>
    </source>
</evidence>
<dbReference type="SUPFAM" id="SSF55874">
    <property type="entry name" value="ATPase domain of HSP90 chaperone/DNA topoisomerase II/histidine kinase"/>
    <property type="match status" value="1"/>
</dbReference>
<dbReference type="CDD" id="cd00088">
    <property type="entry name" value="HPT"/>
    <property type="match status" value="1"/>
</dbReference>
<feature type="domain" description="CheW-like" evidence="15">
    <location>
        <begin position="606"/>
        <end position="742"/>
    </location>
</feature>
<dbReference type="InterPro" id="IPR003594">
    <property type="entry name" value="HATPase_dom"/>
</dbReference>